<feature type="signal peptide" evidence="5">
    <location>
        <begin position="1"/>
        <end position="21"/>
    </location>
</feature>
<feature type="domain" description="Solute-binding protein family 5" evidence="6">
    <location>
        <begin position="95"/>
        <end position="487"/>
    </location>
</feature>
<dbReference type="Gene3D" id="3.40.190.10">
    <property type="entry name" value="Periplasmic binding protein-like II"/>
    <property type="match status" value="1"/>
</dbReference>
<dbReference type="AlphaFoldDB" id="A0A1W1WJM8"/>
<dbReference type="GO" id="GO:0043190">
    <property type="term" value="C:ATP-binding cassette (ABC) transporter complex"/>
    <property type="evidence" value="ECO:0007669"/>
    <property type="project" value="InterPro"/>
</dbReference>
<protein>
    <submittedName>
        <fullName evidence="7">Peptide/nickel transport system substrate-binding protein</fullName>
    </submittedName>
</protein>
<dbReference type="SUPFAM" id="SSF53850">
    <property type="entry name" value="Periplasmic binding protein-like II"/>
    <property type="match status" value="1"/>
</dbReference>
<keyword evidence="8" id="KW-1185">Reference proteome</keyword>
<dbReference type="OrthoDB" id="9801912at2"/>
<dbReference type="PANTHER" id="PTHR30290:SF10">
    <property type="entry name" value="PERIPLASMIC OLIGOPEPTIDE-BINDING PROTEIN-RELATED"/>
    <property type="match status" value="1"/>
</dbReference>
<dbReference type="InterPro" id="IPR039424">
    <property type="entry name" value="SBP_5"/>
</dbReference>
<evidence type="ECO:0000256" key="5">
    <source>
        <dbReference type="SAM" id="SignalP"/>
    </source>
</evidence>
<comment type="similarity">
    <text evidence="2">Belongs to the bacterial solute-binding protein 5 family.</text>
</comment>
<dbReference type="GO" id="GO:0042597">
    <property type="term" value="C:periplasmic space"/>
    <property type="evidence" value="ECO:0007669"/>
    <property type="project" value="UniProtKB-ARBA"/>
</dbReference>
<keyword evidence="4 5" id="KW-0732">Signal</keyword>
<dbReference type="InterPro" id="IPR000914">
    <property type="entry name" value="SBP_5_dom"/>
</dbReference>
<proteinExistence type="inferred from homology"/>
<evidence type="ECO:0000313" key="8">
    <source>
        <dbReference type="Proteomes" id="UP000192660"/>
    </source>
</evidence>
<dbReference type="Proteomes" id="UP000192660">
    <property type="component" value="Unassembled WGS sequence"/>
</dbReference>
<dbReference type="PROSITE" id="PS51257">
    <property type="entry name" value="PROKAR_LIPOPROTEIN"/>
    <property type="match status" value="1"/>
</dbReference>
<dbReference type="PIRSF" id="PIRSF002741">
    <property type="entry name" value="MppA"/>
    <property type="match status" value="1"/>
</dbReference>
<dbReference type="Gene3D" id="3.10.105.10">
    <property type="entry name" value="Dipeptide-binding Protein, Domain 3"/>
    <property type="match status" value="1"/>
</dbReference>
<sequence length="581" mass="63500">MKRRSVAVLSAGIIGSSLVLAGCGSTSTPSTGSSQAVKSPVGNVAVVALAPQTSPNWWFPVVASTAYSDLNSQMQSLMYVPLIHISKTDGIDYKRSLASNVTWNSTGTVYTITLNKKWHWSNGQPVTSADVVWTTQLMLAASSGASSLPWGYGGAGIGGIPTRWKSVTAEGPYKVVVTLTQPSNPQWFLHNGLGQILPAPKSVWDIHKNIDNELKFIQSVANDPGSKYFDVVDGAFKFDAAASKTNNQYWTFVPNPNYDGHKASISKLIYKYETSSSAEFADLKTQKVNVGFLPPSLWNSRGELTADKFSTVYLFGFNYLQPNYNAKAPGGFGQIISHRYVREALEMGIDQQGMINSLFHGHGVVEFGPIPSKPPTQFDDPNLTNPAPFNPQAGKKLLEAHGWKLVNGVMTKNGQKLAFTLDYVSGSNTITDQVQLMKQDWAQEGIQVTLLSQPFDTIISDANQGDPTKWQLDWWGGGWTYEPDYYPTGGGLFGTGSAANYGGYSSSTMDSLIKKTYEPGTASQITARMDAYQAWAVKDLPVIWVPWTPTFSEVATYVHGVNSAFNPIEDLNYPNYWTINH</sequence>
<comment type="subcellular location">
    <subcellularLocation>
        <location evidence="1">Cell envelope</location>
    </subcellularLocation>
</comment>
<organism evidence="7 8">
    <name type="scientific">Sulfobacillus thermosulfidooxidans (strain DSM 9293 / VKM B-1269 / AT-1)</name>
    <dbReference type="NCBI Taxonomy" id="929705"/>
    <lineage>
        <taxon>Bacteria</taxon>
        <taxon>Bacillati</taxon>
        <taxon>Bacillota</taxon>
        <taxon>Clostridia</taxon>
        <taxon>Eubacteriales</taxon>
        <taxon>Clostridiales Family XVII. Incertae Sedis</taxon>
        <taxon>Sulfobacillus</taxon>
    </lineage>
</organism>
<dbReference type="InterPro" id="IPR030678">
    <property type="entry name" value="Peptide/Ni-bd"/>
</dbReference>
<keyword evidence="3" id="KW-0813">Transport</keyword>
<dbReference type="RefSeq" id="WP_084661677.1">
    <property type="nucleotide sequence ID" value="NZ_FWWY01000001.1"/>
</dbReference>
<dbReference type="PANTHER" id="PTHR30290">
    <property type="entry name" value="PERIPLASMIC BINDING COMPONENT OF ABC TRANSPORTER"/>
    <property type="match status" value="1"/>
</dbReference>
<dbReference type="GO" id="GO:0030313">
    <property type="term" value="C:cell envelope"/>
    <property type="evidence" value="ECO:0007669"/>
    <property type="project" value="UniProtKB-SubCell"/>
</dbReference>
<evidence type="ECO:0000256" key="4">
    <source>
        <dbReference type="ARBA" id="ARBA00022729"/>
    </source>
</evidence>
<evidence type="ECO:0000313" key="7">
    <source>
        <dbReference type="EMBL" id="SMC06501.1"/>
    </source>
</evidence>
<dbReference type="CDD" id="cd08513">
    <property type="entry name" value="PBP2_thermophilic_Hb8_like"/>
    <property type="match status" value="1"/>
</dbReference>
<dbReference type="GO" id="GO:0015833">
    <property type="term" value="P:peptide transport"/>
    <property type="evidence" value="ECO:0007669"/>
    <property type="project" value="TreeGrafter"/>
</dbReference>
<dbReference type="Pfam" id="PF00496">
    <property type="entry name" value="SBP_bac_5"/>
    <property type="match status" value="1"/>
</dbReference>
<evidence type="ECO:0000259" key="6">
    <source>
        <dbReference type="Pfam" id="PF00496"/>
    </source>
</evidence>
<dbReference type="EMBL" id="FWWY01000001">
    <property type="protein sequence ID" value="SMC06501.1"/>
    <property type="molecule type" value="Genomic_DNA"/>
</dbReference>
<dbReference type="GO" id="GO:1904680">
    <property type="term" value="F:peptide transmembrane transporter activity"/>
    <property type="evidence" value="ECO:0007669"/>
    <property type="project" value="TreeGrafter"/>
</dbReference>
<accession>A0A1W1WJM8</accession>
<reference evidence="8" key="1">
    <citation type="submission" date="2017-04" db="EMBL/GenBank/DDBJ databases">
        <authorList>
            <person name="Varghese N."/>
            <person name="Submissions S."/>
        </authorList>
    </citation>
    <scope>NUCLEOTIDE SEQUENCE [LARGE SCALE GENOMIC DNA]</scope>
    <source>
        <strain evidence="8">DSM 9293</strain>
    </source>
</reference>
<evidence type="ECO:0000256" key="2">
    <source>
        <dbReference type="ARBA" id="ARBA00005695"/>
    </source>
</evidence>
<feature type="chain" id="PRO_5039234530" evidence="5">
    <location>
        <begin position="22"/>
        <end position="581"/>
    </location>
</feature>
<gene>
    <name evidence="7" type="ORF">SAMN00768000_2857</name>
</gene>
<name>A0A1W1WJM8_SULTA</name>
<evidence type="ECO:0000256" key="1">
    <source>
        <dbReference type="ARBA" id="ARBA00004196"/>
    </source>
</evidence>
<evidence type="ECO:0000256" key="3">
    <source>
        <dbReference type="ARBA" id="ARBA00022448"/>
    </source>
</evidence>
<dbReference type="STRING" id="28034.BFX07_13350"/>